<dbReference type="AlphaFoldDB" id="A0A3P6T778"/>
<evidence type="ECO:0000259" key="1">
    <source>
        <dbReference type="Pfam" id="PF00078"/>
    </source>
</evidence>
<dbReference type="Pfam" id="PF00078">
    <property type="entry name" value="RVT_1"/>
    <property type="match status" value="1"/>
</dbReference>
<feature type="domain" description="Reverse transcriptase" evidence="1">
    <location>
        <begin position="31"/>
        <end position="129"/>
    </location>
</feature>
<reference evidence="2 3" key="1">
    <citation type="submission" date="2018-11" db="EMBL/GenBank/DDBJ databases">
        <authorList>
            <consortium name="Pathogen Informatics"/>
        </authorList>
    </citation>
    <scope>NUCLEOTIDE SEQUENCE [LARGE SCALE GENOMIC DNA]</scope>
</reference>
<evidence type="ECO:0000313" key="3">
    <source>
        <dbReference type="Proteomes" id="UP000281553"/>
    </source>
</evidence>
<organism evidence="2 3">
    <name type="scientific">Dibothriocephalus latus</name>
    <name type="common">Fish tapeworm</name>
    <name type="synonym">Diphyllobothrium latum</name>
    <dbReference type="NCBI Taxonomy" id="60516"/>
    <lineage>
        <taxon>Eukaryota</taxon>
        <taxon>Metazoa</taxon>
        <taxon>Spiralia</taxon>
        <taxon>Lophotrochozoa</taxon>
        <taxon>Platyhelminthes</taxon>
        <taxon>Cestoda</taxon>
        <taxon>Eucestoda</taxon>
        <taxon>Diphyllobothriidea</taxon>
        <taxon>Diphyllobothriidae</taxon>
        <taxon>Dibothriocephalus</taxon>
    </lineage>
</organism>
<gene>
    <name evidence="2" type="ORF">DILT_LOCUS3526</name>
</gene>
<accession>A0A3P6T778</accession>
<dbReference type="PANTHER" id="PTHR47027:SF20">
    <property type="entry name" value="REVERSE TRANSCRIPTASE-LIKE PROTEIN WITH RNA-DIRECTED DNA POLYMERASE DOMAIN"/>
    <property type="match status" value="1"/>
</dbReference>
<proteinExistence type="predicted"/>
<dbReference type="OrthoDB" id="410104at2759"/>
<protein>
    <recommendedName>
        <fullName evidence="1">Reverse transcriptase domain-containing protein</fullName>
    </recommendedName>
</protein>
<dbReference type="PANTHER" id="PTHR47027">
    <property type="entry name" value="REVERSE TRANSCRIPTASE DOMAIN-CONTAINING PROTEIN"/>
    <property type="match status" value="1"/>
</dbReference>
<sequence length="146" mass="16542">MYINKGFVSKDSKLDGCGCADQIFTLRHILEFRHSYQQPTAICFVDFAAALDSIHRESLWRIMELDEVPTKLIAMFKAYDPSTTARDGPQQSSLSRSISDIRSGVRQGCVLSTILFTYVIDWILRKAQHEEDGIELAPGRQLTDLD</sequence>
<dbReference type="InterPro" id="IPR000477">
    <property type="entry name" value="RT_dom"/>
</dbReference>
<dbReference type="EMBL" id="UYRU01043802">
    <property type="protein sequence ID" value="VDK83912.1"/>
    <property type="molecule type" value="Genomic_DNA"/>
</dbReference>
<keyword evidence="3" id="KW-1185">Reference proteome</keyword>
<dbReference type="Proteomes" id="UP000281553">
    <property type="component" value="Unassembled WGS sequence"/>
</dbReference>
<name>A0A3P6T778_DIBLA</name>
<evidence type="ECO:0000313" key="2">
    <source>
        <dbReference type="EMBL" id="VDK83912.1"/>
    </source>
</evidence>